<evidence type="ECO:0000256" key="1">
    <source>
        <dbReference type="ARBA" id="ARBA00000695"/>
    </source>
</evidence>
<dbReference type="STRING" id="1117707.VQ7734_01456"/>
<dbReference type="PANTHER" id="PTHR33407">
    <property type="entry name" value="PECTATE LYASE F-RELATED"/>
    <property type="match status" value="1"/>
</dbReference>
<evidence type="ECO:0000256" key="3">
    <source>
        <dbReference type="ARBA" id="ARBA00004613"/>
    </source>
</evidence>
<dbReference type="EMBL" id="FRFG01000016">
    <property type="protein sequence ID" value="SHO55710.1"/>
    <property type="molecule type" value="Genomic_DNA"/>
</dbReference>
<dbReference type="Pfam" id="PF03211">
    <property type="entry name" value="Pectate_lyase"/>
    <property type="match status" value="1"/>
</dbReference>
<reference evidence="13" key="1">
    <citation type="submission" date="2016-12" db="EMBL/GenBank/DDBJ databases">
        <authorList>
            <person name="Rodrigo-Torres L."/>
            <person name="Arahal R.D."/>
            <person name="Lucena T."/>
        </authorList>
    </citation>
    <scope>NUCLEOTIDE SEQUENCE [LARGE SCALE GENOMIC DNA]</scope>
</reference>
<dbReference type="Proteomes" id="UP000184600">
    <property type="component" value="Unassembled WGS sequence"/>
</dbReference>
<evidence type="ECO:0000313" key="12">
    <source>
        <dbReference type="EMBL" id="SHO55710.1"/>
    </source>
</evidence>
<dbReference type="EC" id="4.2.2.2" evidence="5 10"/>
<dbReference type="AlphaFoldDB" id="A0A1M7YSV9"/>
<protein>
    <recommendedName>
        <fullName evidence="5 10">Pectate lyase</fullName>
        <ecNumber evidence="5 10">4.2.2.2</ecNumber>
    </recommendedName>
</protein>
<evidence type="ECO:0000256" key="7">
    <source>
        <dbReference type="ARBA" id="ARBA00022729"/>
    </source>
</evidence>
<gene>
    <name evidence="12" type="primary">pelA_2</name>
    <name evidence="12" type="ORF">VQ7734_01456</name>
</gene>
<proteinExistence type="inferred from homology"/>
<evidence type="ECO:0000256" key="4">
    <source>
        <dbReference type="ARBA" id="ARBA00006463"/>
    </source>
</evidence>
<feature type="region of interest" description="Disordered" evidence="11">
    <location>
        <begin position="64"/>
        <end position="88"/>
    </location>
</feature>
<dbReference type="SUPFAM" id="SSF51126">
    <property type="entry name" value="Pectin lyase-like"/>
    <property type="match status" value="1"/>
</dbReference>
<comment type="cofactor">
    <cofactor evidence="2 10">
        <name>Ca(2+)</name>
        <dbReference type="ChEBI" id="CHEBI:29108"/>
    </cofactor>
</comment>
<keyword evidence="8 10" id="KW-0106">Calcium</keyword>
<feature type="compositionally biased region" description="Polar residues" evidence="11">
    <location>
        <begin position="128"/>
        <end position="157"/>
    </location>
</feature>
<organism evidence="12 13">
    <name type="scientific">Vibrio quintilis</name>
    <dbReference type="NCBI Taxonomy" id="1117707"/>
    <lineage>
        <taxon>Bacteria</taxon>
        <taxon>Pseudomonadati</taxon>
        <taxon>Pseudomonadota</taxon>
        <taxon>Gammaproteobacteria</taxon>
        <taxon>Vibrionales</taxon>
        <taxon>Vibrionaceae</taxon>
        <taxon>Vibrio</taxon>
    </lineage>
</organism>
<dbReference type="InterPro" id="IPR012334">
    <property type="entry name" value="Pectin_lyas_fold"/>
</dbReference>
<feature type="region of interest" description="Disordered" evidence="11">
    <location>
        <begin position="120"/>
        <end position="175"/>
    </location>
</feature>
<evidence type="ECO:0000256" key="9">
    <source>
        <dbReference type="ARBA" id="ARBA00023239"/>
    </source>
</evidence>
<evidence type="ECO:0000256" key="2">
    <source>
        <dbReference type="ARBA" id="ARBA00001913"/>
    </source>
</evidence>
<keyword evidence="13" id="KW-1185">Reference proteome</keyword>
<dbReference type="InterPro" id="IPR011050">
    <property type="entry name" value="Pectin_lyase_fold/virulence"/>
</dbReference>
<dbReference type="GO" id="GO:0005576">
    <property type="term" value="C:extracellular region"/>
    <property type="evidence" value="ECO:0007669"/>
    <property type="project" value="UniProtKB-SubCell"/>
</dbReference>
<feature type="region of interest" description="Disordered" evidence="11">
    <location>
        <begin position="19"/>
        <end position="46"/>
    </location>
</feature>
<keyword evidence="9 10" id="KW-0456">Lyase</keyword>
<dbReference type="InterPro" id="IPR004898">
    <property type="entry name" value="Pectate_lyase_PlyH/PlyE-like"/>
</dbReference>
<name>A0A1M7YSV9_9VIBR</name>
<accession>A0A1M7YSV9</accession>
<evidence type="ECO:0000256" key="8">
    <source>
        <dbReference type="ARBA" id="ARBA00022837"/>
    </source>
</evidence>
<comment type="function">
    <text evidence="10">Catalyzes the depolymerization of both polygalacturonate and pectins of methyl esterification degree from 22 to 89%, with an endo mode of action. In contrast to the majority of pectate lyases, displays high activity on highly methylated pectins.</text>
</comment>
<evidence type="ECO:0000256" key="6">
    <source>
        <dbReference type="ARBA" id="ARBA00022525"/>
    </source>
</evidence>
<evidence type="ECO:0000256" key="10">
    <source>
        <dbReference type="RuleBase" id="RU367009"/>
    </source>
</evidence>
<comment type="subcellular location">
    <subcellularLocation>
        <location evidence="3 10">Secreted</location>
    </subcellularLocation>
</comment>
<feature type="compositionally biased region" description="Polar residues" evidence="11">
    <location>
        <begin position="34"/>
        <end position="46"/>
    </location>
</feature>
<dbReference type="GO" id="GO:0030570">
    <property type="term" value="F:pectate lyase activity"/>
    <property type="evidence" value="ECO:0007669"/>
    <property type="project" value="UniProtKB-UniRule"/>
</dbReference>
<evidence type="ECO:0000256" key="11">
    <source>
        <dbReference type="SAM" id="MobiDB-lite"/>
    </source>
</evidence>
<comment type="similarity">
    <text evidence="4 10">Belongs to the polysaccharide lyase 3 family.</text>
</comment>
<keyword evidence="7" id="KW-0732">Signal</keyword>
<dbReference type="PANTHER" id="PTHR33407:SF9">
    <property type="entry name" value="PECTATE LYASE F-RELATED"/>
    <property type="match status" value="1"/>
</dbReference>
<dbReference type="Gene3D" id="2.160.20.10">
    <property type="entry name" value="Single-stranded right-handed beta-helix, Pectin lyase-like"/>
    <property type="match status" value="1"/>
</dbReference>
<keyword evidence="6 10" id="KW-0964">Secreted</keyword>
<sequence length="373" mass="38748">MINLNLRISSTADGLNELAAPQQSDKTPALQDAGANNQQQGSDKVSSMLSELIMALLETLLKQGQNGETQEGSPQNSLGNTGKADNVMQNLGSDLMKNAIQQSGNGEGQVSAPTQPLTKEIGKMMDNNPGTFGHPQSPQSGSAPALSEQSPLSSAASADTGEAGSASPTGSVSHTMFPEAASDATVINEPIVVKAGETFDGKGKTFTASSKLGDGGQSEDQKPLFILEDGASLKNVVLGDNEADGIHVRGDAKLDNVHWTNVGEDALTMKKSGTIEISNSSAKGADDKIFQLNAPGKLILDNVQADDFGKLVRTNGGQQGDWDIQLNNVTATNGKHALVQSDSNSVSVTAHNVKTENVKGMYKLPDSGALHIS</sequence>
<evidence type="ECO:0000256" key="5">
    <source>
        <dbReference type="ARBA" id="ARBA00012272"/>
    </source>
</evidence>
<evidence type="ECO:0000313" key="13">
    <source>
        <dbReference type="Proteomes" id="UP000184600"/>
    </source>
</evidence>
<feature type="compositionally biased region" description="Polar residues" evidence="11">
    <location>
        <begin position="64"/>
        <end position="80"/>
    </location>
</feature>
<comment type="catalytic activity">
    <reaction evidence="1 10">
        <text>Eliminative cleavage of (1-&gt;4)-alpha-D-galacturonan to give oligosaccharides with 4-deoxy-alpha-D-galact-4-enuronosyl groups at their non-reducing ends.</text>
        <dbReference type="EC" id="4.2.2.2"/>
    </reaction>
</comment>